<evidence type="ECO:0000256" key="4">
    <source>
        <dbReference type="ARBA" id="ARBA00022989"/>
    </source>
</evidence>
<comment type="caution">
    <text evidence="7">The sequence shown here is derived from an EMBL/GenBank/DDBJ whole genome shotgun (WGS) entry which is preliminary data.</text>
</comment>
<keyword evidence="8" id="KW-1185">Reference proteome</keyword>
<comment type="subcellular location">
    <subcellularLocation>
        <location evidence="1">Membrane</location>
        <topology evidence="1">Single-pass membrane protein</topology>
    </subcellularLocation>
</comment>
<dbReference type="PROSITE" id="PS00409">
    <property type="entry name" value="PROKAR_NTER_METHYL"/>
    <property type="match status" value="1"/>
</dbReference>
<dbReference type="Proteomes" id="UP001286589">
    <property type="component" value="Unassembled WGS sequence"/>
</dbReference>
<organism evidence="7 8">
    <name type="scientific">Phytobacter ursingii</name>
    <dbReference type="NCBI Taxonomy" id="1972431"/>
    <lineage>
        <taxon>Bacteria</taxon>
        <taxon>Pseudomonadati</taxon>
        <taxon>Pseudomonadota</taxon>
        <taxon>Gammaproteobacteria</taxon>
        <taxon>Enterobacterales</taxon>
        <taxon>Enterobacteriaceae</taxon>
        <taxon>Phytobacter</taxon>
    </lineage>
</organism>
<evidence type="ECO:0000256" key="1">
    <source>
        <dbReference type="ARBA" id="ARBA00004167"/>
    </source>
</evidence>
<dbReference type="NCBIfam" id="NF007848">
    <property type="entry name" value="PRK10557.1"/>
    <property type="match status" value="1"/>
</dbReference>
<evidence type="ECO:0000256" key="2">
    <source>
        <dbReference type="ARBA" id="ARBA00022481"/>
    </source>
</evidence>
<accession>A0AB35RTQ8</accession>
<evidence type="ECO:0000256" key="6">
    <source>
        <dbReference type="SAM" id="Phobius"/>
    </source>
</evidence>
<dbReference type="InterPro" id="IPR016419">
    <property type="entry name" value="Prepilin_Pept-dep_B_prd"/>
</dbReference>
<evidence type="ECO:0000313" key="8">
    <source>
        <dbReference type="Proteomes" id="UP001286589"/>
    </source>
</evidence>
<keyword evidence="2" id="KW-0488">Methylation</keyword>
<evidence type="ECO:0000256" key="5">
    <source>
        <dbReference type="ARBA" id="ARBA00023136"/>
    </source>
</evidence>
<dbReference type="PANTHER" id="PTHR39583">
    <property type="entry name" value="TYPE II SECRETION SYSTEM PROTEIN J-RELATED"/>
    <property type="match status" value="1"/>
</dbReference>
<keyword evidence="5 6" id="KW-0472">Membrane</keyword>
<feature type="transmembrane region" description="Helical" evidence="6">
    <location>
        <begin position="7"/>
        <end position="31"/>
    </location>
</feature>
<dbReference type="RefSeq" id="WP_229221632.1">
    <property type="nucleotide sequence ID" value="NZ_JAWJAC010000019.1"/>
</dbReference>
<dbReference type="EMBL" id="JAWJAC010000019">
    <property type="protein sequence ID" value="MDV2865363.1"/>
    <property type="molecule type" value="Genomic_DNA"/>
</dbReference>
<dbReference type="GO" id="GO:0016020">
    <property type="term" value="C:membrane"/>
    <property type="evidence" value="ECO:0007669"/>
    <property type="project" value="UniProtKB-SubCell"/>
</dbReference>
<gene>
    <name evidence="7" type="ORF">R0H02_23275</name>
</gene>
<dbReference type="GO" id="GO:0015628">
    <property type="term" value="P:protein secretion by the type II secretion system"/>
    <property type="evidence" value="ECO:0007669"/>
    <property type="project" value="TreeGrafter"/>
</dbReference>
<keyword evidence="4 6" id="KW-1133">Transmembrane helix</keyword>
<dbReference type="NCBIfam" id="TIGR02532">
    <property type="entry name" value="IV_pilin_GFxxxE"/>
    <property type="match status" value="1"/>
</dbReference>
<dbReference type="InterPro" id="IPR051621">
    <property type="entry name" value="T2SS_protein_J"/>
</dbReference>
<proteinExistence type="predicted"/>
<keyword evidence="3 6" id="KW-0812">Transmembrane</keyword>
<name>A0AB35RTQ8_9ENTR</name>
<evidence type="ECO:0000313" key="7">
    <source>
        <dbReference type="EMBL" id="MDV2865363.1"/>
    </source>
</evidence>
<dbReference type="Pfam" id="PF07963">
    <property type="entry name" value="N_methyl"/>
    <property type="match status" value="1"/>
</dbReference>
<reference evidence="7 8" key="1">
    <citation type="submission" date="2023-10" db="EMBL/GenBank/DDBJ databases">
        <title>Phytobacter spp. The emergence of a new genus of hospital-origin enterobacteria encoding carbapenemases in Argentina.</title>
        <authorList>
            <person name="Vay C."/>
            <person name="Almuzara M."/>
            <person name="Traglia G.M."/>
            <person name="Campos J."/>
        </authorList>
    </citation>
    <scope>NUCLEOTIDE SEQUENCE [LARGE SCALE GENOMIC DNA]</scope>
    <source>
        <strain evidence="7 8">CVMA36</strain>
    </source>
</reference>
<evidence type="ECO:0000256" key="3">
    <source>
        <dbReference type="ARBA" id="ARBA00022692"/>
    </source>
</evidence>
<sequence>MLARQQGFSLLETLLAMAIGSVILLAAARFLPALQFAVLQQTLHQTLEDELWQRLYTIARHIQRAGYCNGECAGQPLAIGRDGSCVVVQWDANSNGRWETSPASDADQTGFRLQNGVLETLRGATSCEGKGWDKMTDPNTVNISHFSLTRQQTTGFVPIFIISLAGQIKGQETQNVSAAFSVSGFNL</sequence>
<protein>
    <submittedName>
        <fullName evidence="7">Prepilin peptidase-dependent protein</fullName>
    </submittedName>
</protein>
<dbReference type="PIRSF" id="PIRSF004525">
    <property type="entry name" value="Pilin_peptidase-dep_B_prd"/>
    <property type="match status" value="1"/>
</dbReference>
<dbReference type="InterPro" id="IPR012902">
    <property type="entry name" value="N_methyl_site"/>
</dbReference>
<dbReference type="AlphaFoldDB" id="A0AB35RTQ8"/>
<dbReference type="PANTHER" id="PTHR39583:SF3">
    <property type="entry name" value="PREPILIN PEPTIDASE-DEPENDENT PROTEIN B"/>
    <property type="match status" value="1"/>
</dbReference>